<dbReference type="Pfam" id="PF02769">
    <property type="entry name" value="AIRS_C"/>
    <property type="match status" value="1"/>
</dbReference>
<evidence type="ECO:0000313" key="16">
    <source>
        <dbReference type="EMBL" id="TSH95011.1"/>
    </source>
</evidence>
<evidence type="ECO:0000256" key="12">
    <source>
        <dbReference type="ARBA" id="ARBA00049057"/>
    </source>
</evidence>
<dbReference type="InterPro" id="IPR010918">
    <property type="entry name" value="PurM-like_C_dom"/>
</dbReference>
<dbReference type="FunFam" id="3.90.650.10:FF:000001">
    <property type="entry name" value="Phosphoribosylformylglycinamidine cyclo-ligase"/>
    <property type="match status" value="1"/>
</dbReference>
<dbReference type="Pfam" id="PF00586">
    <property type="entry name" value="AIRS"/>
    <property type="match status" value="1"/>
</dbReference>
<dbReference type="EC" id="6.3.3.1" evidence="3 13"/>
<dbReference type="SUPFAM" id="SSF56042">
    <property type="entry name" value="PurM C-terminal domain-like"/>
    <property type="match status" value="1"/>
</dbReference>
<evidence type="ECO:0000256" key="1">
    <source>
        <dbReference type="ARBA" id="ARBA00004686"/>
    </source>
</evidence>
<name>A0A556AQ29_9BURK</name>
<dbReference type="NCBIfam" id="TIGR00878">
    <property type="entry name" value="purM"/>
    <property type="match status" value="1"/>
</dbReference>
<dbReference type="InterPro" id="IPR016188">
    <property type="entry name" value="PurM-like_N"/>
</dbReference>
<accession>A0A556AQ29</accession>
<dbReference type="RefSeq" id="WP_143948323.1">
    <property type="nucleotide sequence ID" value="NZ_BAABMB010000002.1"/>
</dbReference>
<dbReference type="OrthoDB" id="9777881at2"/>
<evidence type="ECO:0000256" key="4">
    <source>
        <dbReference type="ARBA" id="ARBA00020367"/>
    </source>
</evidence>
<feature type="domain" description="PurM-like C-terminal" evidence="15">
    <location>
        <begin position="182"/>
        <end position="345"/>
    </location>
</feature>
<dbReference type="FunFam" id="3.30.1330.10:FF:000001">
    <property type="entry name" value="Phosphoribosylformylglycinamidine cyclo-ligase"/>
    <property type="match status" value="1"/>
</dbReference>
<keyword evidence="6 13" id="KW-0547">Nucleotide-binding</keyword>
<protein>
    <recommendedName>
        <fullName evidence="4 13">Phosphoribosylformylglycinamidine cyclo-ligase</fullName>
        <ecNumber evidence="3 13">6.3.3.1</ecNumber>
    </recommendedName>
    <alternativeName>
        <fullName evidence="10 13">AIR synthase</fullName>
    </alternativeName>
    <alternativeName>
        <fullName evidence="11 13">AIRS</fullName>
    </alternativeName>
    <alternativeName>
        <fullName evidence="9 13">Phosphoribosyl-aminoimidazole synthetase</fullName>
    </alternativeName>
</protein>
<proteinExistence type="inferred from homology"/>
<gene>
    <name evidence="13 16" type="primary">purM</name>
    <name evidence="16" type="ORF">FOZ76_11075</name>
</gene>
<keyword evidence="8 13" id="KW-0067">ATP-binding</keyword>
<dbReference type="EMBL" id="VLTJ01000022">
    <property type="protein sequence ID" value="TSH95011.1"/>
    <property type="molecule type" value="Genomic_DNA"/>
</dbReference>
<comment type="subcellular location">
    <subcellularLocation>
        <location evidence="13">Cytoplasm</location>
    </subcellularLocation>
</comment>
<evidence type="ECO:0000256" key="2">
    <source>
        <dbReference type="ARBA" id="ARBA00010280"/>
    </source>
</evidence>
<feature type="domain" description="PurM-like N-terminal" evidence="14">
    <location>
        <begin position="64"/>
        <end position="169"/>
    </location>
</feature>
<dbReference type="AlphaFoldDB" id="A0A556AQ29"/>
<dbReference type="CDD" id="cd02196">
    <property type="entry name" value="PurM"/>
    <property type="match status" value="1"/>
</dbReference>
<dbReference type="GO" id="GO:0006189">
    <property type="term" value="P:'de novo' IMP biosynthetic process"/>
    <property type="evidence" value="ECO:0007669"/>
    <property type="project" value="UniProtKB-UniRule"/>
</dbReference>
<evidence type="ECO:0000259" key="14">
    <source>
        <dbReference type="Pfam" id="PF00586"/>
    </source>
</evidence>
<evidence type="ECO:0000313" key="17">
    <source>
        <dbReference type="Proteomes" id="UP000318405"/>
    </source>
</evidence>
<dbReference type="PANTHER" id="PTHR10520">
    <property type="entry name" value="TRIFUNCTIONAL PURINE BIOSYNTHETIC PROTEIN ADENOSINE-3-RELATED"/>
    <property type="match status" value="1"/>
</dbReference>
<evidence type="ECO:0000256" key="11">
    <source>
        <dbReference type="ARBA" id="ARBA00033093"/>
    </source>
</evidence>
<dbReference type="InterPro" id="IPR036921">
    <property type="entry name" value="PurM-like_N_sf"/>
</dbReference>
<evidence type="ECO:0000259" key="15">
    <source>
        <dbReference type="Pfam" id="PF02769"/>
    </source>
</evidence>
<sequence>MSVPPSGDNTSLTYRDAGVDIDAGDALVERIKPLAKRTLREGVLGGIGGFGALFEVPKRYREPVLVSGTDGVGTKLRLAFEWNRHDTVGIDLVAMSVNDILVQGAEPLFFLDYFACGRLDVDTAAAVVGGIARGCELSGCALIGGETAEMPGMYPDGEYDLAGFAVGAVEKSKILDGSKVAVGDVVLGLASSGAHSNGYSLVRKIIARTGARPDDDFEGGKLVDAVMAPTRLYVKPVLDVLGGFEVHGLAHITGGGLLENVPRILRAGLAARLERSAWQRPALFDWLQREGKVAEDEMHRVFNCGIGMVVVVPAAQAEAVAARLAASGETVSRIGEIVAQQDGQAQTVVV</sequence>
<evidence type="ECO:0000256" key="6">
    <source>
        <dbReference type="ARBA" id="ARBA00022741"/>
    </source>
</evidence>
<organism evidence="16 17">
    <name type="scientific">Verticiella sediminum</name>
    <dbReference type="NCBI Taxonomy" id="1247510"/>
    <lineage>
        <taxon>Bacteria</taxon>
        <taxon>Pseudomonadati</taxon>
        <taxon>Pseudomonadota</taxon>
        <taxon>Betaproteobacteria</taxon>
        <taxon>Burkholderiales</taxon>
        <taxon>Alcaligenaceae</taxon>
        <taxon>Verticiella</taxon>
    </lineage>
</organism>
<evidence type="ECO:0000256" key="5">
    <source>
        <dbReference type="ARBA" id="ARBA00022598"/>
    </source>
</evidence>
<dbReference type="GO" id="GO:0046084">
    <property type="term" value="P:adenine biosynthetic process"/>
    <property type="evidence" value="ECO:0007669"/>
    <property type="project" value="TreeGrafter"/>
</dbReference>
<comment type="catalytic activity">
    <reaction evidence="12 13">
        <text>2-formamido-N(1)-(5-O-phospho-beta-D-ribosyl)acetamidine + ATP = 5-amino-1-(5-phospho-beta-D-ribosyl)imidazole + ADP + phosphate + H(+)</text>
        <dbReference type="Rhea" id="RHEA:23032"/>
        <dbReference type="ChEBI" id="CHEBI:15378"/>
        <dbReference type="ChEBI" id="CHEBI:30616"/>
        <dbReference type="ChEBI" id="CHEBI:43474"/>
        <dbReference type="ChEBI" id="CHEBI:137981"/>
        <dbReference type="ChEBI" id="CHEBI:147287"/>
        <dbReference type="ChEBI" id="CHEBI:456216"/>
        <dbReference type="EC" id="6.3.3.1"/>
    </reaction>
</comment>
<keyword evidence="17" id="KW-1185">Reference proteome</keyword>
<dbReference type="InterPro" id="IPR036676">
    <property type="entry name" value="PurM-like_C_sf"/>
</dbReference>
<dbReference type="PANTHER" id="PTHR10520:SF12">
    <property type="entry name" value="TRIFUNCTIONAL PURINE BIOSYNTHETIC PROTEIN ADENOSINE-3"/>
    <property type="match status" value="1"/>
</dbReference>
<comment type="similarity">
    <text evidence="2 13">Belongs to the AIR synthase family.</text>
</comment>
<evidence type="ECO:0000256" key="8">
    <source>
        <dbReference type="ARBA" id="ARBA00022840"/>
    </source>
</evidence>
<dbReference type="HAMAP" id="MF_00741">
    <property type="entry name" value="AIRS"/>
    <property type="match status" value="1"/>
</dbReference>
<comment type="caution">
    <text evidence="16">The sequence shown here is derived from an EMBL/GenBank/DDBJ whole genome shotgun (WGS) entry which is preliminary data.</text>
</comment>
<evidence type="ECO:0000256" key="3">
    <source>
        <dbReference type="ARBA" id="ARBA00013047"/>
    </source>
</evidence>
<dbReference type="SUPFAM" id="SSF55326">
    <property type="entry name" value="PurM N-terminal domain-like"/>
    <property type="match status" value="1"/>
</dbReference>
<evidence type="ECO:0000256" key="10">
    <source>
        <dbReference type="ARBA" id="ARBA00032931"/>
    </source>
</evidence>
<dbReference type="GO" id="GO:0004641">
    <property type="term" value="F:phosphoribosylformylglycinamidine cyclo-ligase activity"/>
    <property type="evidence" value="ECO:0007669"/>
    <property type="project" value="UniProtKB-UniRule"/>
</dbReference>
<comment type="pathway">
    <text evidence="1 13">Purine metabolism; IMP biosynthesis via de novo pathway; 5-amino-1-(5-phospho-D-ribosyl)imidazole from N(2)-formyl-N(1)-(5-phospho-D-ribosyl)glycinamide: step 2/2.</text>
</comment>
<dbReference type="Gene3D" id="3.30.1330.10">
    <property type="entry name" value="PurM-like, N-terminal domain"/>
    <property type="match status" value="1"/>
</dbReference>
<evidence type="ECO:0000256" key="13">
    <source>
        <dbReference type="HAMAP-Rule" id="MF_00741"/>
    </source>
</evidence>
<reference evidence="16 17" key="1">
    <citation type="submission" date="2019-07" db="EMBL/GenBank/DDBJ databases">
        <title>Qingshengfaniella alkalisoli gen. nov., sp. nov., isolated from saline soil.</title>
        <authorList>
            <person name="Xu L."/>
            <person name="Huang X.-X."/>
            <person name="Sun J.-Q."/>
        </authorList>
    </citation>
    <scope>NUCLEOTIDE SEQUENCE [LARGE SCALE GENOMIC DNA]</scope>
    <source>
        <strain evidence="16 17">DSM 27279</strain>
    </source>
</reference>
<dbReference type="InterPro" id="IPR004733">
    <property type="entry name" value="PurM_cligase"/>
</dbReference>
<evidence type="ECO:0000256" key="9">
    <source>
        <dbReference type="ARBA" id="ARBA00031908"/>
    </source>
</evidence>
<keyword evidence="13" id="KW-0963">Cytoplasm</keyword>
<keyword evidence="5 13" id="KW-0436">Ligase</keyword>
<keyword evidence="7 13" id="KW-0658">Purine biosynthesis</keyword>
<dbReference type="Gene3D" id="3.90.650.10">
    <property type="entry name" value="PurM-like C-terminal domain"/>
    <property type="match status" value="1"/>
</dbReference>
<dbReference type="GO" id="GO:0004637">
    <property type="term" value="F:phosphoribosylamine-glycine ligase activity"/>
    <property type="evidence" value="ECO:0007669"/>
    <property type="project" value="TreeGrafter"/>
</dbReference>
<evidence type="ECO:0000256" key="7">
    <source>
        <dbReference type="ARBA" id="ARBA00022755"/>
    </source>
</evidence>
<dbReference type="GO" id="GO:0005524">
    <property type="term" value="F:ATP binding"/>
    <property type="evidence" value="ECO:0007669"/>
    <property type="project" value="UniProtKB-KW"/>
</dbReference>
<dbReference type="Proteomes" id="UP000318405">
    <property type="component" value="Unassembled WGS sequence"/>
</dbReference>
<dbReference type="GO" id="GO:0005829">
    <property type="term" value="C:cytosol"/>
    <property type="evidence" value="ECO:0007669"/>
    <property type="project" value="TreeGrafter"/>
</dbReference>
<dbReference type="UniPathway" id="UPA00074">
    <property type="reaction ID" value="UER00129"/>
</dbReference>